<gene>
    <name evidence="2" type="ORF">JQ615_22160</name>
</gene>
<accession>A0ABS5FMU0</accession>
<evidence type="ECO:0000313" key="2">
    <source>
        <dbReference type="EMBL" id="MBR0798100.1"/>
    </source>
</evidence>
<feature type="compositionally biased region" description="Polar residues" evidence="1">
    <location>
        <begin position="1"/>
        <end position="13"/>
    </location>
</feature>
<keyword evidence="3" id="KW-1185">Reference proteome</keyword>
<evidence type="ECO:0000256" key="1">
    <source>
        <dbReference type="SAM" id="MobiDB-lite"/>
    </source>
</evidence>
<protein>
    <submittedName>
        <fullName evidence="2">Uncharacterized protein</fullName>
    </submittedName>
</protein>
<dbReference type="Proteomes" id="UP001315278">
    <property type="component" value="Unassembled WGS sequence"/>
</dbReference>
<dbReference type="EMBL" id="JAFCJH010000023">
    <property type="protein sequence ID" value="MBR0798100.1"/>
    <property type="molecule type" value="Genomic_DNA"/>
</dbReference>
<sequence>MATKFSPFQSSEDSLMPTPFFSQAGATQHGATICVPDGTVDDWNMIVTPGSQLGSNEHITSIDLSAKATSRTTFQISAILTDARGTLLPQVAQYLLVRKLLP</sequence>
<organism evidence="2 3">
    <name type="scientific">Bradyrhizobium jicamae</name>
    <dbReference type="NCBI Taxonomy" id="280332"/>
    <lineage>
        <taxon>Bacteria</taxon>
        <taxon>Pseudomonadati</taxon>
        <taxon>Pseudomonadota</taxon>
        <taxon>Alphaproteobacteria</taxon>
        <taxon>Hyphomicrobiales</taxon>
        <taxon>Nitrobacteraceae</taxon>
        <taxon>Bradyrhizobium</taxon>
    </lineage>
</organism>
<comment type="caution">
    <text evidence="2">The sequence shown here is derived from an EMBL/GenBank/DDBJ whole genome shotgun (WGS) entry which is preliminary data.</text>
</comment>
<feature type="region of interest" description="Disordered" evidence="1">
    <location>
        <begin position="1"/>
        <end position="21"/>
    </location>
</feature>
<name>A0ABS5FMU0_9BRAD</name>
<dbReference type="RefSeq" id="WP_212395158.1">
    <property type="nucleotide sequence ID" value="NZ_JAFCJH010000023.1"/>
</dbReference>
<evidence type="ECO:0000313" key="3">
    <source>
        <dbReference type="Proteomes" id="UP001315278"/>
    </source>
</evidence>
<proteinExistence type="predicted"/>
<reference evidence="3" key="1">
    <citation type="journal article" date="2021" name="ISME J.">
        <title>Evolutionary origin and ecological implication of a unique nif island in free-living Bradyrhizobium lineages.</title>
        <authorList>
            <person name="Tao J."/>
        </authorList>
    </citation>
    <scope>NUCLEOTIDE SEQUENCE [LARGE SCALE GENOMIC DNA]</scope>
    <source>
        <strain evidence="3">SZCCT0434</strain>
    </source>
</reference>